<reference evidence="1 2" key="1">
    <citation type="submission" date="2016-10" db="EMBL/GenBank/DDBJ databases">
        <title>Genome of airborne Acinetobacter sp. 5-2Ac02 in the hospital environment: Species near to Acinetobacter towneri.</title>
        <authorList>
            <person name="Barbosa B."/>
            <person name="Fernandez-Garcia L."/>
            <person name="Gato E."/>
            <person name="Leao R."/>
            <person name="Albano R."/>
            <person name="Fernandez B."/>
            <person name="Fernandez-Cuenca F."/>
            <person name="Marques E."/>
            <person name="Tomas M."/>
        </authorList>
    </citation>
    <scope>NUCLEOTIDE SEQUENCE [LARGE SCALE GENOMIC DNA]</scope>
    <source>
        <strain evidence="1 2">5-2Ac02</strain>
    </source>
</reference>
<dbReference type="EMBL" id="MKQS01000012">
    <property type="protein sequence ID" value="OFE43498.1"/>
    <property type="molecule type" value="Genomic_DNA"/>
</dbReference>
<comment type="caution">
    <text evidence="1">The sequence shown here is derived from an EMBL/GenBank/DDBJ whole genome shotgun (WGS) entry which is preliminary data.</text>
</comment>
<accession>A0A1E8E286</accession>
<name>A0A1E8E286_9GAMM</name>
<protein>
    <submittedName>
        <fullName evidence="1">Uncharacterized protein</fullName>
    </submittedName>
</protein>
<evidence type="ECO:0000313" key="1">
    <source>
        <dbReference type="EMBL" id="OFE43498.1"/>
    </source>
</evidence>
<dbReference type="AlphaFoldDB" id="A0A1E8E286"/>
<sequence>MSRILHGTLMMAEDPDPTTDKVGINTMLQCDRSDRGIRIFTGIDNTEFEFFAVCSAFFSNRRCC</sequence>
<organism evidence="1 2">
    <name type="scientific">Acinetobacter towneri</name>
    <dbReference type="NCBI Taxonomy" id="202956"/>
    <lineage>
        <taxon>Bacteria</taxon>
        <taxon>Pseudomonadati</taxon>
        <taxon>Pseudomonadota</taxon>
        <taxon>Gammaproteobacteria</taxon>
        <taxon>Moraxellales</taxon>
        <taxon>Moraxellaceae</taxon>
        <taxon>Acinetobacter</taxon>
    </lineage>
</organism>
<evidence type="ECO:0000313" key="2">
    <source>
        <dbReference type="Proteomes" id="UP000186931"/>
    </source>
</evidence>
<proteinExistence type="predicted"/>
<gene>
    <name evidence="1" type="ORF">BJN41_07505</name>
</gene>
<dbReference type="Proteomes" id="UP000186931">
    <property type="component" value="Unassembled WGS sequence"/>
</dbReference>